<gene>
    <name evidence="1" type="ORF">MPH_04628</name>
</gene>
<accession>K2R6Y6</accession>
<dbReference type="EMBL" id="AHHD01000217">
    <property type="protein sequence ID" value="EKG18096.1"/>
    <property type="molecule type" value="Genomic_DNA"/>
</dbReference>
<evidence type="ECO:0000313" key="2">
    <source>
        <dbReference type="Proteomes" id="UP000007129"/>
    </source>
</evidence>
<name>K2R6Y6_MACPH</name>
<evidence type="ECO:0000313" key="1">
    <source>
        <dbReference type="EMBL" id="EKG18096.1"/>
    </source>
</evidence>
<comment type="caution">
    <text evidence="1">The sequence shown here is derived from an EMBL/GenBank/DDBJ whole genome shotgun (WGS) entry which is preliminary data.</text>
</comment>
<dbReference type="AlphaFoldDB" id="K2R6Y6"/>
<sequence>MHLVCCEPELHRFQSPLAAVNCKIVSDPSGMIHFYTKITEDSSESSSQCAQYRFVELLLTWNSQYWQTRQSSLWDRSSESDKGWRPL</sequence>
<dbReference type="InParanoid" id="K2R6Y6"/>
<dbReference type="Proteomes" id="UP000007129">
    <property type="component" value="Unassembled WGS sequence"/>
</dbReference>
<proteinExistence type="predicted"/>
<dbReference type="VEuPathDB" id="FungiDB:MPH_04628"/>
<organism evidence="1 2">
    <name type="scientific">Macrophomina phaseolina (strain MS6)</name>
    <name type="common">Charcoal rot fungus</name>
    <dbReference type="NCBI Taxonomy" id="1126212"/>
    <lineage>
        <taxon>Eukaryota</taxon>
        <taxon>Fungi</taxon>
        <taxon>Dikarya</taxon>
        <taxon>Ascomycota</taxon>
        <taxon>Pezizomycotina</taxon>
        <taxon>Dothideomycetes</taxon>
        <taxon>Dothideomycetes incertae sedis</taxon>
        <taxon>Botryosphaeriales</taxon>
        <taxon>Botryosphaeriaceae</taxon>
        <taxon>Macrophomina</taxon>
    </lineage>
</organism>
<dbReference type="HOGENOM" id="CLU_2483784_0_0_1"/>
<reference evidence="1 2" key="1">
    <citation type="journal article" date="2012" name="BMC Genomics">
        <title>Tools to kill: Genome of one of the most destructive plant pathogenic fungi Macrophomina phaseolina.</title>
        <authorList>
            <person name="Islam M.S."/>
            <person name="Haque M.S."/>
            <person name="Islam M.M."/>
            <person name="Emdad E.M."/>
            <person name="Halim A."/>
            <person name="Hossen Q.M.M."/>
            <person name="Hossain M.Z."/>
            <person name="Ahmed B."/>
            <person name="Rahim S."/>
            <person name="Rahman M.S."/>
            <person name="Alam M.M."/>
            <person name="Hou S."/>
            <person name="Wan X."/>
            <person name="Saito J.A."/>
            <person name="Alam M."/>
        </authorList>
    </citation>
    <scope>NUCLEOTIDE SEQUENCE [LARGE SCALE GENOMIC DNA]</scope>
    <source>
        <strain evidence="1 2">MS6</strain>
    </source>
</reference>
<protein>
    <submittedName>
        <fullName evidence="1">Uncharacterized protein</fullName>
    </submittedName>
</protein>